<proteinExistence type="inferred from homology"/>
<feature type="domain" description="Peptidase M14" evidence="5">
    <location>
        <begin position="1022"/>
        <end position="1321"/>
    </location>
</feature>
<dbReference type="InterPro" id="IPR050821">
    <property type="entry name" value="Cytosolic_carboxypeptidase"/>
</dbReference>
<evidence type="ECO:0000256" key="4">
    <source>
        <dbReference type="SAM" id="MobiDB-lite"/>
    </source>
</evidence>
<sequence>MLSQGRVKPNSASRTQQPSSASSAPPPPVSNASVGAAPSYAAPQRLLMEAKNTAAGMLRSSAPEPFAPPPPSPLVHSAPSSGGADYTTNPNHRASLPVHHNSVNNIAPHVNNNIARSSSSLAVAHQEFSSASGSGGFPTRHSAGLHAATSPGPGSGGNSSGGTTNTGRKGVAPQNARPVPVSHSAEPHAPSSTSALNSSSPNYATASSGPVLSNTARHQQQQIMRQQQLATTGTTTPPQQQHGGSSASSLSSPLVPQRGSSSGAGGPSVPTATTGRRSSDVNGSHQPTAGPTTTNHKRNMNSSDDGIRSSCNSSANSSENSPSSTPLAVPTGGGAGGKMRRTTEDVHHSTRVLMNVAAEFGGGGSNRTTPRHAGGNDPLNGVHFEDDDNGSSAMFATSDTEEQESTGHPSPAASSSAAKPHHAPQQQQQPQQATPALTSSSQRSNPSGDDSQRFMQQQQGKRTSSTPTPPPPPPSSGNNNNNNKNNKPSTTSGTTNGKSSGSAAASSSSSATGAASSSAAKPPQIDIGPACQSLSLYDAFSFDPVLKMWVVRDDVLSKCLEYIRIMGYQHPAYARALRTEPPLGSSVAGGAAPLARGGSSSALNVPNEKMKSSSIWCSSSTLPSPIVAANPQQAAASLLANKTVGGAGPTSGTTSPAVASPTVPAAAKLNDDRCPPLNNGPQWKLVPLKTSSLSSAPLKPTASQQTNSTTGDPSSTGEGGTETTKATTVVSPPPPPTTTTSVEEEPLQPLFFECEESLRWLAEQEYVIGTILLTCSFEPMSTTEKRAKLNLKKQQSSNVDASNNSESPPGKSSVPPNGQLIRRQYVPSHTHPIRYVAAHVIHNFSHWGDFKSFSAVWDAQVRLVLGVAQPSHQKTIPVPETGLVFSSEFECGNLARVQRHVQGAYNNPFAQSGVCPPGTSTNVYLLWIEGDTQSDKRLWFRFAVSGCKAREPLCLRMMNIAPNARLYRNGMKPVWRAGASQLQWTAVDDYTFHVINDDRDGELSFYIVPKSSHETIHVAFCVPYSYGDLLCHITQWHAIVKRSACNIRFEERVLCRTLDERKLHLLIITSQTEKIGGKQQHQQLDSRGRPIQQSGATPYSVFASGKKVILISGRVHPGEVTASHAVHGIVSFLLSHDPRAATLREHFIFFVVPMLNPDGVARGYSRLDQNGLNLNRCYNDPNPLTQPTVHSLRNVFDHLQTNFRDRFFMYLDFHSHASQQSGFAFGNHLPNSVQHWNMLFPRLVGIHSNDLFDFETCRFSRGHMVSKDGTSRVLFGGSLIHSYTVELTHFTDFKTFGDRHPTAPPAATMTAPTSSAATTTTASSVDKNGKPGAKKESERKDSVKDGSAPDGPAAAASPLLQSPVINSVLKNY</sequence>
<feature type="compositionally biased region" description="Low complexity" evidence="4">
    <location>
        <begin position="708"/>
        <end position="730"/>
    </location>
</feature>
<evidence type="ECO:0000259" key="5">
    <source>
        <dbReference type="PROSITE" id="PS52035"/>
    </source>
</evidence>
<dbReference type="Proteomes" id="UP000051952">
    <property type="component" value="Unassembled WGS sequence"/>
</dbReference>
<feature type="compositionally biased region" description="Polar residues" evidence="4">
    <location>
        <begin position="203"/>
        <end position="218"/>
    </location>
</feature>
<feature type="compositionally biased region" description="Basic and acidic residues" evidence="4">
    <location>
        <begin position="1327"/>
        <end position="1344"/>
    </location>
</feature>
<protein>
    <submittedName>
        <fullName evidence="6">Zinc carboxypeptidase, putative</fullName>
    </submittedName>
</protein>
<evidence type="ECO:0000256" key="3">
    <source>
        <dbReference type="PROSITE-ProRule" id="PRU01379"/>
    </source>
</evidence>
<dbReference type="GO" id="GO:0004181">
    <property type="term" value="F:metallocarboxypeptidase activity"/>
    <property type="evidence" value="ECO:0007669"/>
    <property type="project" value="InterPro"/>
</dbReference>
<feature type="compositionally biased region" description="Low complexity" evidence="4">
    <location>
        <begin position="408"/>
        <end position="436"/>
    </location>
</feature>
<dbReference type="Pfam" id="PF00246">
    <property type="entry name" value="Peptidase_M14"/>
    <property type="match status" value="1"/>
</dbReference>
<evidence type="ECO:0000256" key="2">
    <source>
        <dbReference type="ARBA" id="ARBA00005988"/>
    </source>
</evidence>
<organism evidence="6 7">
    <name type="scientific">Bodo saltans</name>
    <name type="common">Flagellated protozoan</name>
    <dbReference type="NCBI Taxonomy" id="75058"/>
    <lineage>
        <taxon>Eukaryota</taxon>
        <taxon>Discoba</taxon>
        <taxon>Euglenozoa</taxon>
        <taxon>Kinetoplastea</taxon>
        <taxon>Metakinetoplastina</taxon>
        <taxon>Eubodonida</taxon>
        <taxon>Bodonidae</taxon>
        <taxon>Bodo</taxon>
    </lineage>
</organism>
<feature type="region of interest" description="Disordered" evidence="4">
    <location>
        <begin position="129"/>
        <end position="347"/>
    </location>
</feature>
<reference evidence="7" key="1">
    <citation type="submission" date="2015-09" db="EMBL/GenBank/DDBJ databases">
        <authorList>
            <consortium name="Pathogen Informatics"/>
        </authorList>
    </citation>
    <scope>NUCLEOTIDE SEQUENCE [LARGE SCALE GENOMIC DNA]</scope>
    <source>
        <strain evidence="7">Lake Konstanz</strain>
    </source>
</reference>
<feature type="region of interest" description="Disordered" evidence="4">
    <location>
        <begin position="693"/>
        <end position="747"/>
    </location>
</feature>
<feature type="compositionally biased region" description="Low complexity" evidence="4">
    <location>
        <begin position="219"/>
        <end position="261"/>
    </location>
</feature>
<dbReference type="Gene3D" id="3.40.630.10">
    <property type="entry name" value="Zn peptidases"/>
    <property type="match status" value="1"/>
</dbReference>
<evidence type="ECO:0000256" key="1">
    <source>
        <dbReference type="ARBA" id="ARBA00001947"/>
    </source>
</evidence>
<dbReference type="OrthoDB" id="10253041at2759"/>
<feature type="compositionally biased region" description="Low complexity" evidence="4">
    <location>
        <begin position="1305"/>
        <end position="1324"/>
    </location>
</feature>
<comment type="cofactor">
    <cofactor evidence="1">
        <name>Zn(2+)</name>
        <dbReference type="ChEBI" id="CHEBI:29105"/>
    </cofactor>
</comment>
<dbReference type="SUPFAM" id="SSF53187">
    <property type="entry name" value="Zn-dependent exopeptidases"/>
    <property type="match status" value="1"/>
</dbReference>
<accession>A0A0S4IY62</accession>
<feature type="compositionally biased region" description="Low complexity" evidence="4">
    <location>
        <begin position="30"/>
        <end position="39"/>
    </location>
</feature>
<keyword evidence="7" id="KW-1185">Reference proteome</keyword>
<name>A0A0S4IY62_BODSA</name>
<feature type="compositionally biased region" description="Polar residues" evidence="4">
    <location>
        <begin position="693"/>
        <end position="707"/>
    </location>
</feature>
<dbReference type="PANTHER" id="PTHR12756:SF12">
    <property type="entry name" value="CYTOSOLIC CARBOXYPEPTIDASE-LIKE PROTEIN 5"/>
    <property type="match status" value="1"/>
</dbReference>
<feature type="region of interest" description="Disordered" evidence="4">
    <location>
        <begin position="1301"/>
        <end position="1360"/>
    </location>
</feature>
<dbReference type="InterPro" id="IPR000834">
    <property type="entry name" value="Peptidase_M14"/>
</dbReference>
<feature type="active site" description="Proton donor/acceptor" evidence="3">
    <location>
        <position position="1286"/>
    </location>
</feature>
<comment type="similarity">
    <text evidence="2 3">Belongs to the peptidase M14 family.</text>
</comment>
<dbReference type="PANTHER" id="PTHR12756">
    <property type="entry name" value="CYTOSOLIC CARBOXYPEPTIDASE"/>
    <property type="match status" value="1"/>
</dbReference>
<feature type="region of interest" description="Disordered" evidence="4">
    <location>
        <begin position="1"/>
        <end position="109"/>
    </location>
</feature>
<feature type="compositionally biased region" description="Polar residues" evidence="4">
    <location>
        <begin position="270"/>
        <end position="304"/>
    </location>
</feature>
<gene>
    <name evidence="6" type="ORF">BSAL_74170</name>
</gene>
<evidence type="ECO:0000313" key="6">
    <source>
        <dbReference type="EMBL" id="CUG08806.1"/>
    </source>
</evidence>
<keyword evidence="6" id="KW-0645">Protease</keyword>
<dbReference type="PROSITE" id="PS52035">
    <property type="entry name" value="PEPTIDASE_M14"/>
    <property type="match status" value="1"/>
</dbReference>
<keyword evidence="6" id="KW-0378">Hydrolase</keyword>
<feature type="compositionally biased region" description="Polar residues" evidence="4">
    <location>
        <begin position="792"/>
        <end position="807"/>
    </location>
</feature>
<feature type="compositionally biased region" description="Low complexity" evidence="4">
    <location>
        <begin position="309"/>
        <end position="324"/>
    </location>
</feature>
<dbReference type="GO" id="GO:0006508">
    <property type="term" value="P:proteolysis"/>
    <property type="evidence" value="ECO:0007669"/>
    <property type="project" value="InterPro"/>
</dbReference>
<feature type="compositionally biased region" description="Low complexity" evidence="4">
    <location>
        <begin position="476"/>
        <end position="523"/>
    </location>
</feature>
<feature type="compositionally biased region" description="Low complexity" evidence="4">
    <location>
        <begin position="1345"/>
        <end position="1356"/>
    </location>
</feature>
<dbReference type="VEuPathDB" id="TriTrypDB:BSAL_74170"/>
<dbReference type="GO" id="GO:0008270">
    <property type="term" value="F:zinc ion binding"/>
    <property type="evidence" value="ECO:0007669"/>
    <property type="project" value="InterPro"/>
</dbReference>
<dbReference type="EMBL" id="CYKH01000640">
    <property type="protein sequence ID" value="CUG08806.1"/>
    <property type="molecule type" value="Genomic_DNA"/>
</dbReference>
<feature type="compositionally biased region" description="Polar residues" evidence="4">
    <location>
        <begin position="437"/>
        <end position="462"/>
    </location>
</feature>
<evidence type="ECO:0000313" key="7">
    <source>
        <dbReference type="Proteomes" id="UP000051952"/>
    </source>
</evidence>
<feature type="region of interest" description="Disordered" evidence="4">
    <location>
        <begin position="789"/>
        <end position="818"/>
    </location>
</feature>
<feature type="region of interest" description="Disordered" evidence="4">
    <location>
        <begin position="359"/>
        <end position="524"/>
    </location>
</feature>
<dbReference type="Gene3D" id="2.60.40.3120">
    <property type="match status" value="1"/>
</dbReference>
<feature type="compositionally biased region" description="Low complexity" evidence="4">
    <location>
        <begin position="11"/>
        <end position="23"/>
    </location>
</feature>
<keyword evidence="6" id="KW-0121">Carboxypeptidase</keyword>
<feature type="compositionally biased region" description="Low complexity" evidence="4">
    <location>
        <begin position="189"/>
        <end position="202"/>
    </location>
</feature>